<dbReference type="PANTHER" id="PTHR30327">
    <property type="entry name" value="UNCHARACTERIZED PROTEIN YQGE"/>
    <property type="match status" value="1"/>
</dbReference>
<accession>A0A1I6L3G4</accession>
<protein>
    <recommendedName>
        <fullName evidence="2">UPF0301 protein SAMN05444714_0133</fullName>
    </recommendedName>
</protein>
<evidence type="ECO:0000256" key="1">
    <source>
        <dbReference type="ARBA" id="ARBA00009600"/>
    </source>
</evidence>
<dbReference type="InterPro" id="IPR003774">
    <property type="entry name" value="AlgH-like"/>
</dbReference>
<organism evidence="3 4">
    <name type="scientific">Yoonia litorea</name>
    <dbReference type="NCBI Taxonomy" id="1123755"/>
    <lineage>
        <taxon>Bacteria</taxon>
        <taxon>Pseudomonadati</taxon>
        <taxon>Pseudomonadota</taxon>
        <taxon>Alphaproteobacteria</taxon>
        <taxon>Rhodobacterales</taxon>
        <taxon>Paracoccaceae</taxon>
        <taxon>Yoonia</taxon>
    </lineage>
</organism>
<evidence type="ECO:0000256" key="2">
    <source>
        <dbReference type="HAMAP-Rule" id="MF_00758"/>
    </source>
</evidence>
<dbReference type="Pfam" id="PF02622">
    <property type="entry name" value="DUF179"/>
    <property type="match status" value="1"/>
</dbReference>
<comment type="similarity">
    <text evidence="1 2">Belongs to the UPF0301 (AlgH) family.</text>
</comment>
<dbReference type="GO" id="GO:0005829">
    <property type="term" value="C:cytosol"/>
    <property type="evidence" value="ECO:0007669"/>
    <property type="project" value="TreeGrafter"/>
</dbReference>
<dbReference type="AlphaFoldDB" id="A0A1I6L3G4"/>
<dbReference type="PANTHER" id="PTHR30327:SF1">
    <property type="entry name" value="UPF0301 PROTEIN YQGE"/>
    <property type="match status" value="1"/>
</dbReference>
<name>A0A1I6L3G4_9RHOB</name>
<gene>
    <name evidence="3" type="ORF">SAMN05444714_0133</name>
</gene>
<dbReference type="Gene3D" id="3.40.1740.10">
    <property type="entry name" value="VC0467-like"/>
    <property type="match status" value="1"/>
</dbReference>
<reference evidence="3 4" key="1">
    <citation type="submission" date="2016-10" db="EMBL/GenBank/DDBJ databases">
        <authorList>
            <person name="de Groot N.N."/>
        </authorList>
    </citation>
    <scope>NUCLEOTIDE SEQUENCE [LARGE SCALE GENOMIC DNA]</scope>
    <source>
        <strain evidence="3 4">DSM 29433</strain>
    </source>
</reference>
<proteinExistence type="inferred from homology"/>
<dbReference type="HAMAP" id="MF_00758">
    <property type="entry name" value="UPF0301"/>
    <property type="match status" value="1"/>
</dbReference>
<evidence type="ECO:0000313" key="3">
    <source>
        <dbReference type="EMBL" id="SFR97972.1"/>
    </source>
</evidence>
<dbReference type="NCBIfam" id="NF001268">
    <property type="entry name" value="PRK00228.1-4"/>
    <property type="match status" value="1"/>
</dbReference>
<keyword evidence="4" id="KW-1185">Reference proteome</keyword>
<dbReference type="EMBL" id="FOZM01000001">
    <property type="protein sequence ID" value="SFR97972.1"/>
    <property type="molecule type" value="Genomic_DNA"/>
</dbReference>
<sequence length="205" mass="22364">MMALASQSFDEHLGCMTTTVTKLTGKLLIAMPDMSDPRFAKSVIFMCDHSAEGGMGLVINRPKQGVSFSALLEQLEIAQSINAGPFPRLYDGGPVEQQRGFVLHSSDYRCKDGTLEVDESFRMTATLKVLEDIGRGEGPKTALMTLGYAGWGPGQLEFEISRNGWLTCDPNEELVFHTPDDQKWSASLKMMGIDPLLLSATAGRA</sequence>
<evidence type="ECO:0000313" key="4">
    <source>
        <dbReference type="Proteomes" id="UP000198926"/>
    </source>
</evidence>
<dbReference type="STRING" id="1123755.SAMN05444714_0133"/>
<dbReference type="SUPFAM" id="SSF143456">
    <property type="entry name" value="VC0467-like"/>
    <property type="match status" value="1"/>
</dbReference>
<dbReference type="Proteomes" id="UP000198926">
    <property type="component" value="Unassembled WGS sequence"/>
</dbReference>